<reference evidence="2" key="1">
    <citation type="submission" date="2021-02" db="EMBL/GenBank/DDBJ databases">
        <authorList>
            <person name="Nowell W R."/>
        </authorList>
    </citation>
    <scope>NUCLEOTIDE SEQUENCE</scope>
</reference>
<proteinExistence type="predicted"/>
<dbReference type="Proteomes" id="UP000677228">
    <property type="component" value="Unassembled WGS sequence"/>
</dbReference>
<comment type="caution">
    <text evidence="2">The sequence shown here is derived from an EMBL/GenBank/DDBJ whole genome shotgun (WGS) entry which is preliminary data.</text>
</comment>
<dbReference type="EMBL" id="CAJNOK010000002">
    <property type="protein sequence ID" value="CAF0721204.1"/>
    <property type="molecule type" value="Genomic_DNA"/>
</dbReference>
<dbReference type="Proteomes" id="UP000682733">
    <property type="component" value="Unassembled WGS sequence"/>
</dbReference>
<evidence type="ECO:0000313" key="3">
    <source>
        <dbReference type="EMBL" id="CAF3492516.1"/>
    </source>
</evidence>
<sequence length="108" mass="12334">MSQRFARTRTSDVLSLRFNQDSNVGRVTYAEMLYRTNLIAYVPADHTTGLPSNMGLCEMPNSDGSLLCYPFLGRKEKGGYVQVLTLIVINLNHFVRFLMLTKSNERRL</sequence>
<organism evidence="2 4">
    <name type="scientific">Didymodactylos carnosus</name>
    <dbReference type="NCBI Taxonomy" id="1234261"/>
    <lineage>
        <taxon>Eukaryota</taxon>
        <taxon>Metazoa</taxon>
        <taxon>Spiralia</taxon>
        <taxon>Gnathifera</taxon>
        <taxon>Rotifera</taxon>
        <taxon>Eurotatoria</taxon>
        <taxon>Bdelloidea</taxon>
        <taxon>Philodinida</taxon>
        <taxon>Philodinidae</taxon>
        <taxon>Didymodactylos</taxon>
    </lineage>
</organism>
<evidence type="ECO:0000313" key="4">
    <source>
        <dbReference type="Proteomes" id="UP000677228"/>
    </source>
</evidence>
<name>A0A8S2CJW2_9BILA</name>
<dbReference type="AlphaFoldDB" id="A0A8S2CJW2"/>
<protein>
    <submittedName>
        <fullName evidence="2">Uncharacterized protein</fullName>
    </submittedName>
</protein>
<gene>
    <name evidence="2" type="ORF">OVA965_LOCUS56</name>
    <name evidence="3" type="ORF">TMI583_LOCUS56</name>
</gene>
<feature type="transmembrane region" description="Helical" evidence="1">
    <location>
        <begin position="79"/>
        <end position="99"/>
    </location>
</feature>
<keyword evidence="1" id="KW-1133">Transmembrane helix</keyword>
<evidence type="ECO:0000256" key="1">
    <source>
        <dbReference type="SAM" id="Phobius"/>
    </source>
</evidence>
<keyword evidence="1" id="KW-0472">Membrane</keyword>
<evidence type="ECO:0000313" key="2">
    <source>
        <dbReference type="EMBL" id="CAF0721204.1"/>
    </source>
</evidence>
<keyword evidence="1" id="KW-0812">Transmembrane</keyword>
<dbReference type="EMBL" id="CAJOBA010000002">
    <property type="protein sequence ID" value="CAF3492516.1"/>
    <property type="molecule type" value="Genomic_DNA"/>
</dbReference>
<accession>A0A8S2CJW2</accession>